<reference evidence="4" key="1">
    <citation type="submission" date="2016-05" db="EMBL/GenBank/DDBJ databases">
        <title>Comparative genomics of biotechnologically important yeasts.</title>
        <authorList>
            <consortium name="DOE Joint Genome Institute"/>
            <person name="Riley R."/>
            <person name="Haridas S."/>
            <person name="Wolfe K.H."/>
            <person name="Lopes M.R."/>
            <person name="Hittinger C.T."/>
            <person name="Goker M."/>
            <person name="Salamov A."/>
            <person name="Wisecaver J."/>
            <person name="Long T.M."/>
            <person name="Aerts A.L."/>
            <person name="Barry K."/>
            <person name="Choi C."/>
            <person name="Clum A."/>
            <person name="Coughlan A.Y."/>
            <person name="Deshpande S."/>
            <person name="Douglass A.P."/>
            <person name="Hanson S.J."/>
            <person name="Klenk H.-P."/>
            <person name="Labutti K."/>
            <person name="Lapidus A."/>
            <person name="Lindquist E."/>
            <person name="Lipzen A."/>
            <person name="Meier-Kolthoff J.P."/>
            <person name="Ohm R.A."/>
            <person name="Otillar R.P."/>
            <person name="Pangilinan J."/>
            <person name="Peng Y."/>
            <person name="Rokas A."/>
            <person name="Rosa C.A."/>
            <person name="Scheuner C."/>
            <person name="Sibirny A.A."/>
            <person name="Slot J.C."/>
            <person name="Stielow J.B."/>
            <person name="Sun H."/>
            <person name="Kurtzman C.P."/>
            <person name="Blackwell M."/>
            <person name="Grigoriev I.V."/>
            <person name="Jeffries T.W."/>
        </authorList>
    </citation>
    <scope>NUCLEOTIDE SEQUENCE [LARGE SCALE GENOMIC DNA]</scope>
    <source>
        <strain evidence="4">NRRL Y-17324</strain>
    </source>
</reference>
<feature type="region of interest" description="Disordered" evidence="2">
    <location>
        <begin position="48"/>
        <end position="70"/>
    </location>
</feature>
<accession>A0A1E4SL70</accession>
<dbReference type="AlphaFoldDB" id="A0A1E4SL70"/>
<name>A0A1E4SL70_9ASCO</name>
<dbReference type="GeneID" id="30984912"/>
<keyword evidence="4" id="KW-1185">Reference proteome</keyword>
<dbReference type="GO" id="GO:0046579">
    <property type="term" value="P:positive regulation of Ras protein signal transduction"/>
    <property type="evidence" value="ECO:0007669"/>
    <property type="project" value="TreeGrafter"/>
</dbReference>
<gene>
    <name evidence="3" type="ORF">CANTADRAFT_5852</name>
</gene>
<evidence type="ECO:0000256" key="1">
    <source>
        <dbReference type="ARBA" id="ARBA00093458"/>
    </source>
</evidence>
<proteinExistence type="inferred from homology"/>
<dbReference type="RefSeq" id="XP_020065309.1">
    <property type="nucleotide sequence ID" value="XM_020210776.1"/>
</dbReference>
<sequence>MPSNFQYTAAKSSRITKRPILGSPIKKLLKGLKYFLDQPKRFQKVNLAASNDGENSSRSPKSTQNSEPLTVQDYNVQLDYQLSSKDDILVGIDTILSNQWAESSSLNQRYHDNQTKTALGYNMEELVFSLKGLGLSSKAEIMKYRANQLPKGLITTTQLYSMYDHQGNTFVDRNIEIEIRKGSLRKFVITNASPVILNNTQKFQNGKVTYGFENVEVLCKSKSYLEIIDSHTRSIEDELTEDMTQAIKAKKMVQIQGLQKFRKYIVDNPTALFIDNDNTLDKEEMSILVTHGLVTLTSNHLNEIESHQYSISYPACGTYLKLINAGRVWLVKLLSKNKYKESLEETIVTKWEGTNFNGTCKMNNFRKPFYGFELNWILADALGVGLIEVFNTPVGRGWRLTGKV</sequence>
<dbReference type="InterPro" id="IPR018865">
    <property type="entry name" value="STK19-like"/>
</dbReference>
<dbReference type="PANTHER" id="PTHR15243">
    <property type="entry name" value="SERINE/THREONINE-PROTEIN KINASE 19"/>
    <property type="match status" value="1"/>
</dbReference>
<dbReference type="EMBL" id="KV453911">
    <property type="protein sequence ID" value="ODV80187.1"/>
    <property type="molecule type" value="Genomic_DNA"/>
</dbReference>
<organism evidence="3 4">
    <name type="scientific">Suhomyces tanzawaensis NRRL Y-17324</name>
    <dbReference type="NCBI Taxonomy" id="984487"/>
    <lineage>
        <taxon>Eukaryota</taxon>
        <taxon>Fungi</taxon>
        <taxon>Dikarya</taxon>
        <taxon>Ascomycota</taxon>
        <taxon>Saccharomycotina</taxon>
        <taxon>Pichiomycetes</taxon>
        <taxon>Debaryomycetaceae</taxon>
        <taxon>Suhomyces</taxon>
    </lineage>
</organism>
<protein>
    <submittedName>
        <fullName evidence="3">Uncharacterized protein</fullName>
    </submittedName>
</protein>
<dbReference type="Proteomes" id="UP000094285">
    <property type="component" value="Unassembled WGS sequence"/>
</dbReference>
<dbReference type="PANTHER" id="PTHR15243:SF0">
    <property type="entry name" value="SERINE_THREONINE-PROTEIN KINASE 19"/>
    <property type="match status" value="1"/>
</dbReference>
<evidence type="ECO:0000313" key="4">
    <source>
        <dbReference type="Proteomes" id="UP000094285"/>
    </source>
</evidence>
<dbReference type="OrthoDB" id="3980126at2759"/>
<evidence type="ECO:0000256" key="2">
    <source>
        <dbReference type="SAM" id="MobiDB-lite"/>
    </source>
</evidence>
<evidence type="ECO:0000313" key="3">
    <source>
        <dbReference type="EMBL" id="ODV80187.1"/>
    </source>
</evidence>
<dbReference type="Pfam" id="PF10494">
    <property type="entry name" value="Stk19"/>
    <property type="match status" value="1"/>
</dbReference>
<comment type="similarity">
    <text evidence="1">Belongs to the STK19 family.</text>
</comment>